<accession>A0A9E7CYJ5</accession>
<evidence type="ECO:0000313" key="1">
    <source>
        <dbReference type="EMBL" id="UNO47587.1"/>
    </source>
</evidence>
<dbReference type="KEGG" id="aaco:K1I37_12850"/>
<name>T0DHQ8_ALIAG</name>
<keyword evidence="2" id="KW-1185">Reference proteome</keyword>
<accession>T0DHQ8</accession>
<sequence length="168" mass="19384">MQMQLPLAALSACSSVILFSLVQKRLSVLDFAFLYCVILILTTATFTVFDVNLHYVTIQRTPMVAFSTIIVRIVTIPVLIMIAVDALQRSEDKKPRWFFATCLWGGLAVFDWILDFFKIITYRHSFVAHMGSTLVMYLGFISVSWYLVWWYRNFNESGLSRDDSSDRV</sequence>
<evidence type="ECO:0000313" key="2">
    <source>
        <dbReference type="Proteomes" id="UP000829401"/>
    </source>
</evidence>
<organism evidence="1 2">
    <name type="scientific">Alicyclobacillus acidoterrestris (strain ATCC 49025 / DSM 3922 / CIP 106132 / NCIMB 13137 / GD3B)</name>
    <dbReference type="NCBI Taxonomy" id="1356854"/>
    <lineage>
        <taxon>Bacteria</taxon>
        <taxon>Bacillati</taxon>
        <taxon>Bacillota</taxon>
        <taxon>Bacilli</taxon>
        <taxon>Bacillales</taxon>
        <taxon>Alicyclobacillaceae</taxon>
        <taxon>Alicyclobacillus</taxon>
    </lineage>
</organism>
<protein>
    <submittedName>
        <fullName evidence="1">Uncharacterized protein</fullName>
    </submittedName>
</protein>
<dbReference type="Proteomes" id="UP000829401">
    <property type="component" value="Chromosome"/>
</dbReference>
<dbReference type="RefSeq" id="WP_021295782.1">
    <property type="nucleotide sequence ID" value="NZ_AURB01000101.1"/>
</dbReference>
<dbReference type="AlphaFoldDB" id="T0DHQ8"/>
<gene>
    <name evidence="1" type="ORF">K1I37_12850</name>
</gene>
<dbReference type="OrthoDB" id="9936783at2"/>
<proteinExistence type="predicted"/>
<dbReference type="EMBL" id="CP080467">
    <property type="protein sequence ID" value="UNO47587.1"/>
    <property type="molecule type" value="Genomic_DNA"/>
</dbReference>
<reference evidence="2" key="1">
    <citation type="journal article" date="2022" name="G3 (Bethesda)">
        <title>Unveiling the complete genome sequence of Alicyclobacillus acidoterrestris DSM 3922T, a taint-producing strain.</title>
        <authorList>
            <person name="Leonardo I.C."/>
            <person name="Barreto Crespo M.T."/>
            <person name="Gaspar F.B."/>
        </authorList>
    </citation>
    <scope>NUCLEOTIDE SEQUENCE [LARGE SCALE GENOMIC DNA]</scope>
    <source>
        <strain evidence="2">DSM 3922</strain>
    </source>
</reference>
<dbReference type="STRING" id="1356854.N007_04290"/>